<proteinExistence type="predicted"/>
<evidence type="ECO:0000313" key="2">
    <source>
        <dbReference type="EMBL" id="ABX50950.1"/>
    </source>
</evidence>
<sequence>MAMFSIFKKNPLKKLTQEYNAKLEEAMHAQRKGDIRSYSMLTAEAEQIENQIKVLEKAAKQ</sequence>
<dbReference type="NCBIfam" id="NF033487">
    <property type="entry name" value="Lacal_2735_fam"/>
    <property type="match status" value="1"/>
</dbReference>
<dbReference type="InterPro" id="IPR045493">
    <property type="entry name" value="DUF6435"/>
</dbReference>
<gene>
    <name evidence="2" type="ordered locus">Sbal195_3790</name>
</gene>
<dbReference type="KEGG" id="sbn:Sbal195_3790"/>
<reference evidence="2 3" key="1">
    <citation type="submission" date="2007-11" db="EMBL/GenBank/DDBJ databases">
        <title>Complete sequence of chromosome of Shewanella baltica OS195.</title>
        <authorList>
            <consortium name="US DOE Joint Genome Institute"/>
            <person name="Copeland A."/>
            <person name="Lucas S."/>
            <person name="Lapidus A."/>
            <person name="Barry K."/>
            <person name="Glavina del Rio T."/>
            <person name="Dalin E."/>
            <person name="Tice H."/>
            <person name="Pitluck S."/>
            <person name="Chain P."/>
            <person name="Malfatti S."/>
            <person name="Shin M."/>
            <person name="Vergez L."/>
            <person name="Schmutz J."/>
            <person name="Larimer F."/>
            <person name="Land M."/>
            <person name="Hauser L."/>
            <person name="Kyrpides N."/>
            <person name="Kim E."/>
            <person name="Brettar I."/>
            <person name="Rodrigues J."/>
            <person name="Konstantinidis K."/>
            <person name="Klappenbach J."/>
            <person name="Hofle M."/>
            <person name="Tiedje J."/>
            <person name="Richardson P."/>
        </authorList>
    </citation>
    <scope>NUCLEOTIDE SEQUENCE [LARGE SCALE GENOMIC DNA]</scope>
    <source>
        <strain evidence="2 3">OS195</strain>
    </source>
</reference>
<protein>
    <recommendedName>
        <fullName evidence="4">Lacal_2735 family protein</fullName>
    </recommendedName>
</protein>
<keyword evidence="1" id="KW-0175">Coiled coil</keyword>
<evidence type="ECO:0000313" key="3">
    <source>
        <dbReference type="Proteomes" id="UP000000770"/>
    </source>
</evidence>
<evidence type="ECO:0000256" key="1">
    <source>
        <dbReference type="SAM" id="Coils"/>
    </source>
</evidence>
<dbReference type="HOGENOM" id="CLU_210182_0_0_6"/>
<dbReference type="EMBL" id="CP000891">
    <property type="protein sequence ID" value="ABX50950.1"/>
    <property type="molecule type" value="Genomic_DNA"/>
</dbReference>
<dbReference type="Pfam" id="PF20027">
    <property type="entry name" value="DUF6435"/>
    <property type="match status" value="1"/>
</dbReference>
<feature type="coiled-coil region" evidence="1">
    <location>
        <begin position="12"/>
        <end position="58"/>
    </location>
</feature>
<accession>A9L321</accession>
<evidence type="ECO:0008006" key="4">
    <source>
        <dbReference type="Google" id="ProtNLM"/>
    </source>
</evidence>
<name>A9L321_SHEB9</name>
<dbReference type="AlphaFoldDB" id="A9L321"/>
<dbReference type="Proteomes" id="UP000000770">
    <property type="component" value="Chromosome"/>
</dbReference>
<organism evidence="2 3">
    <name type="scientific">Shewanella baltica (strain OS195)</name>
    <dbReference type="NCBI Taxonomy" id="399599"/>
    <lineage>
        <taxon>Bacteria</taxon>
        <taxon>Pseudomonadati</taxon>
        <taxon>Pseudomonadota</taxon>
        <taxon>Gammaproteobacteria</taxon>
        <taxon>Alteromonadales</taxon>
        <taxon>Shewanellaceae</taxon>
        <taxon>Shewanella</taxon>
    </lineage>
</organism>